<feature type="compositionally biased region" description="Basic and acidic residues" evidence="2">
    <location>
        <begin position="746"/>
        <end position="823"/>
    </location>
</feature>
<accession>A0AAN8GRL3</accession>
<dbReference type="Pfam" id="PF15452">
    <property type="entry name" value="NYAP_C"/>
    <property type="match status" value="3"/>
</dbReference>
<feature type="domain" description="Neuronal tyrosine-phosphorylated phosphoinositide-3-kinase adapter C-terminal" evidence="4">
    <location>
        <begin position="1065"/>
        <end position="1107"/>
    </location>
</feature>
<feature type="compositionally biased region" description="Basic and acidic residues" evidence="2">
    <location>
        <begin position="1049"/>
        <end position="1069"/>
    </location>
</feature>
<feature type="compositionally biased region" description="Polar residues" evidence="2">
    <location>
        <begin position="474"/>
        <end position="488"/>
    </location>
</feature>
<evidence type="ECO:0000313" key="5">
    <source>
        <dbReference type="EMBL" id="KAK5888981.1"/>
    </source>
</evidence>
<feature type="region of interest" description="Disordered" evidence="2">
    <location>
        <begin position="103"/>
        <end position="193"/>
    </location>
</feature>
<feature type="compositionally biased region" description="Low complexity" evidence="2">
    <location>
        <begin position="405"/>
        <end position="416"/>
    </location>
</feature>
<feature type="compositionally biased region" description="Basic and acidic residues" evidence="2">
    <location>
        <begin position="913"/>
        <end position="931"/>
    </location>
</feature>
<feature type="compositionally biased region" description="Basic and acidic residues" evidence="2">
    <location>
        <begin position="716"/>
        <end position="739"/>
    </location>
</feature>
<dbReference type="EMBL" id="JAULUE010002057">
    <property type="protein sequence ID" value="KAK5888981.1"/>
    <property type="molecule type" value="Genomic_DNA"/>
</dbReference>
<evidence type="ECO:0000313" key="6">
    <source>
        <dbReference type="Proteomes" id="UP001335648"/>
    </source>
</evidence>
<feature type="compositionally biased region" description="Acidic residues" evidence="2">
    <location>
        <begin position="254"/>
        <end position="263"/>
    </location>
</feature>
<feature type="domain" description="Neuronal tyrosine-phosphorylated phosphoinositide-3-kinase adapter N-terminal" evidence="3">
    <location>
        <begin position="43"/>
        <end position="411"/>
    </location>
</feature>
<dbReference type="InterPro" id="IPR029353">
    <property type="entry name" value="NYAP_C"/>
</dbReference>
<dbReference type="AlphaFoldDB" id="A0AAN8GRL3"/>
<dbReference type="GO" id="GO:0043491">
    <property type="term" value="P:phosphatidylinositol 3-kinase/protein kinase B signal transduction"/>
    <property type="evidence" value="ECO:0007669"/>
    <property type="project" value="InterPro"/>
</dbReference>
<feature type="compositionally biased region" description="Basic and acidic residues" evidence="2">
    <location>
        <begin position="681"/>
        <end position="691"/>
    </location>
</feature>
<dbReference type="Pfam" id="PF15439">
    <property type="entry name" value="NYAP_N"/>
    <property type="match status" value="1"/>
</dbReference>
<dbReference type="PANTHER" id="PTHR22633">
    <property type="entry name" value="NEURONAL TYROSINE-PHOSPHORYLATED PHOSPHOINOSITIDE-3-KINASE ADAPTER 2-RELATED"/>
    <property type="match status" value="1"/>
</dbReference>
<feature type="domain" description="Neuronal tyrosine-phosphorylated phosphoinositide-3-kinase adapter C-terminal" evidence="4">
    <location>
        <begin position="472"/>
        <end position="542"/>
    </location>
</feature>
<keyword evidence="6" id="KW-1185">Reference proteome</keyword>
<feature type="region of interest" description="Disordered" evidence="2">
    <location>
        <begin position="438"/>
        <end position="1019"/>
    </location>
</feature>
<feature type="compositionally biased region" description="Basic and acidic residues" evidence="2">
    <location>
        <begin position="512"/>
        <end position="622"/>
    </location>
</feature>
<protein>
    <submittedName>
        <fullName evidence="5">Uncharacterized protein</fullName>
    </submittedName>
</protein>
<feature type="region of interest" description="Disordered" evidence="2">
    <location>
        <begin position="213"/>
        <end position="265"/>
    </location>
</feature>
<reference evidence="5 6" key="1">
    <citation type="journal article" date="2023" name="Mol. Biol. Evol.">
        <title>Genomics of Secondarily Temperate Adaptation in the Only Non-Antarctic Icefish.</title>
        <authorList>
            <person name="Rivera-Colon A.G."/>
            <person name="Rayamajhi N."/>
            <person name="Minhas B.F."/>
            <person name="Madrigal G."/>
            <person name="Bilyk K.T."/>
            <person name="Yoon V."/>
            <person name="Hune M."/>
            <person name="Gregory S."/>
            <person name="Cheng C.H.C."/>
            <person name="Catchen J.M."/>
        </authorList>
    </citation>
    <scope>NUCLEOTIDE SEQUENCE [LARGE SCALE GENOMIC DNA]</scope>
    <source>
        <strain evidence="5">JC2023a</strain>
    </source>
</reference>
<keyword evidence="1" id="KW-0597">Phosphoprotein</keyword>
<evidence type="ECO:0000259" key="4">
    <source>
        <dbReference type="Pfam" id="PF15452"/>
    </source>
</evidence>
<gene>
    <name evidence="5" type="ORF">CesoFtcFv8_015027</name>
</gene>
<feature type="compositionally biased region" description="Basic and acidic residues" evidence="2">
    <location>
        <begin position="872"/>
        <end position="905"/>
    </location>
</feature>
<evidence type="ECO:0000256" key="1">
    <source>
        <dbReference type="ARBA" id="ARBA00022553"/>
    </source>
</evidence>
<evidence type="ECO:0000256" key="2">
    <source>
        <dbReference type="SAM" id="MobiDB-lite"/>
    </source>
</evidence>
<feature type="compositionally biased region" description="Polar residues" evidence="2">
    <location>
        <begin position="142"/>
        <end position="157"/>
    </location>
</feature>
<evidence type="ECO:0000259" key="3">
    <source>
        <dbReference type="Pfam" id="PF15439"/>
    </source>
</evidence>
<proteinExistence type="predicted"/>
<feature type="compositionally biased region" description="Polar residues" evidence="2">
    <location>
        <begin position="932"/>
        <end position="960"/>
    </location>
</feature>
<feature type="region of interest" description="Disordered" evidence="2">
    <location>
        <begin position="38"/>
        <end position="64"/>
    </location>
</feature>
<organism evidence="5 6">
    <name type="scientific">Champsocephalus esox</name>
    <name type="common">pike icefish</name>
    <dbReference type="NCBI Taxonomy" id="159716"/>
    <lineage>
        <taxon>Eukaryota</taxon>
        <taxon>Metazoa</taxon>
        <taxon>Chordata</taxon>
        <taxon>Craniata</taxon>
        <taxon>Vertebrata</taxon>
        <taxon>Euteleostomi</taxon>
        <taxon>Actinopterygii</taxon>
        <taxon>Neopterygii</taxon>
        <taxon>Teleostei</taxon>
        <taxon>Neoteleostei</taxon>
        <taxon>Acanthomorphata</taxon>
        <taxon>Eupercaria</taxon>
        <taxon>Perciformes</taxon>
        <taxon>Notothenioidei</taxon>
        <taxon>Channichthyidae</taxon>
        <taxon>Champsocephalus</taxon>
    </lineage>
</organism>
<feature type="region of interest" description="Disordered" evidence="2">
    <location>
        <begin position="332"/>
        <end position="423"/>
    </location>
</feature>
<sequence>MMSSKEEETLRFFQYVEENGLRAYNGLVAQNLDHARNEKNRTFLQEKNDKKRKQEEAIRRTGEDIATEGKHLCMGSITMPDPQERMPHPHALACGQGFSVRSQSLHSVGGGNSGGGGDEEVGSPTSRKQPPPKPRRDPATKLSMSSEAVDHSPTSTCRGERCDGAQGCSEDCRRMPPPKPKRNPNTQLSVSFDESFIKSHGGVCRALHHVTSPYELSQSPPQSDESPTDDCEDEPVYIEMGGVDVGAREPLKSEDEEPGESVYEEMKYPVLDDMEYRTDPVGCRSACPTPAPYDPEPLSRCSTPRNIPLCDIPAPFPNLLTHRPPLLVFPPAPAQCSPNSDESPLTPLDVNKLPMMDNQSYSKSPTSSSEQPSSAHLRRELTATPTLTISGRSSAPPLPCTLYKSSSSSSYQRSHSACPSPVSMGRCLTPLSLMRTPPFDAPMPFPGGLPRSASATPHGKGSPPQDGGGRLHGSMQNVSTGRSRTPTSPLDELTNLFTTGRNMLKKNASGRKSKEPGETESKSKSHSESKREGKERHSHSKESKRESKDRHSKESSHRKDREKDRDKDRDKERQKDSDKDRDKDRRKDKDRDKDRQKDRDKDRQKDRDKDRQKDRDKERDRGSSNAEPLPPRRNSKDRTYSGSEATSGHRDSRDQGCSSVEPIPLIRRDSKDRGLSNGDLMLRRDSKDRGGAHAMESLMRQDSKDRLLDQPPELLPKQESKERSRNGMDGRHESRERLLDQPPELLPRHDSKERDRNGVDSKQESRDKPPELLPRQEIKDRARTAAEYRHESKDHRPDLLPPQEFKERARNEIEHRHEGRIDQPPEILPRQEISRSSNSKDRVGFPSEAKHDGRDRSCHNGGDLPPPLLPRQDSKDLSRTGLEVRRDSKDRSPNGLEQHHYDVKRSPSAKGQCDGKERGHRSDGTPRRENRSNYSTDQSKAQEGNGSTMSGQHSSTTTPTHHGRPSGSPPMPTGTGNDLKAVPKYCRSPAMPANPSPMGTPQRKAAEAHQSQMPQMPWICGDSTMLEQIERKRTLCMEIRSKQHPHLQRSLERPPPADRSEDKPQEKSQCKQQNASVPPGWGKSSGAKKIRPPPYPTQKTVFWDTAI</sequence>
<feature type="region of interest" description="Disordered" evidence="2">
    <location>
        <begin position="1038"/>
        <end position="1107"/>
    </location>
</feature>
<dbReference type="GO" id="GO:0048812">
    <property type="term" value="P:neuron projection morphogenesis"/>
    <property type="evidence" value="ECO:0007669"/>
    <property type="project" value="InterPro"/>
</dbReference>
<dbReference type="PANTHER" id="PTHR22633:SF1">
    <property type="entry name" value="NEURONAL TYROSINE-PHOSPHORYLATED PHOSPHOINOSITIDE-3-KINASE ADAPTER 2"/>
    <property type="match status" value="1"/>
</dbReference>
<feature type="compositionally biased region" description="Low complexity" evidence="2">
    <location>
        <begin position="360"/>
        <end position="374"/>
    </location>
</feature>
<comment type="caution">
    <text evidence="5">The sequence shown here is derived from an EMBL/GenBank/DDBJ whole genome shotgun (WGS) entry which is preliminary data.</text>
</comment>
<dbReference type="InterPro" id="IPR026722">
    <property type="entry name" value="NYAP1/NYAP2"/>
</dbReference>
<dbReference type="InterPro" id="IPR039482">
    <property type="entry name" value="NYAP_N"/>
</dbReference>
<feature type="compositionally biased region" description="Basic and acidic residues" evidence="2">
    <location>
        <begin position="699"/>
        <end position="708"/>
    </location>
</feature>
<feature type="compositionally biased region" description="Polar residues" evidence="2">
    <location>
        <begin position="383"/>
        <end position="393"/>
    </location>
</feature>
<feature type="domain" description="Neuronal tyrosine-phosphorylated phosphoinositide-3-kinase adapter C-terminal" evidence="4">
    <location>
        <begin position="909"/>
        <end position="1046"/>
    </location>
</feature>
<feature type="compositionally biased region" description="Acidic residues" evidence="2">
    <location>
        <begin position="226"/>
        <end position="236"/>
    </location>
</feature>
<feature type="compositionally biased region" description="Basic and acidic residues" evidence="2">
    <location>
        <begin position="838"/>
        <end position="858"/>
    </location>
</feature>
<name>A0AAN8GRL3_9TELE</name>
<dbReference type="Proteomes" id="UP001335648">
    <property type="component" value="Unassembled WGS sequence"/>
</dbReference>
<feature type="compositionally biased region" description="Polar residues" evidence="2">
    <location>
        <begin position="214"/>
        <end position="225"/>
    </location>
</feature>